<gene>
    <name evidence="2" type="ORF">GWK47_006090</name>
</gene>
<comment type="caution">
    <text evidence="2">The sequence shown here is derived from an EMBL/GenBank/DDBJ whole genome shotgun (WGS) entry which is preliminary data.</text>
</comment>
<feature type="compositionally biased region" description="Low complexity" evidence="1">
    <location>
        <begin position="176"/>
        <end position="191"/>
    </location>
</feature>
<proteinExistence type="predicted"/>
<evidence type="ECO:0000256" key="1">
    <source>
        <dbReference type="SAM" id="MobiDB-lite"/>
    </source>
</evidence>
<feature type="region of interest" description="Disordered" evidence="1">
    <location>
        <begin position="85"/>
        <end position="111"/>
    </location>
</feature>
<dbReference type="EMBL" id="JACEEZ010009747">
    <property type="protein sequence ID" value="KAG0722333.1"/>
    <property type="molecule type" value="Genomic_DNA"/>
</dbReference>
<feature type="compositionally biased region" description="Basic residues" evidence="1">
    <location>
        <begin position="163"/>
        <end position="175"/>
    </location>
</feature>
<organism evidence="2 3">
    <name type="scientific">Chionoecetes opilio</name>
    <name type="common">Atlantic snow crab</name>
    <name type="synonym">Cancer opilio</name>
    <dbReference type="NCBI Taxonomy" id="41210"/>
    <lineage>
        <taxon>Eukaryota</taxon>
        <taxon>Metazoa</taxon>
        <taxon>Ecdysozoa</taxon>
        <taxon>Arthropoda</taxon>
        <taxon>Crustacea</taxon>
        <taxon>Multicrustacea</taxon>
        <taxon>Malacostraca</taxon>
        <taxon>Eumalacostraca</taxon>
        <taxon>Eucarida</taxon>
        <taxon>Decapoda</taxon>
        <taxon>Pleocyemata</taxon>
        <taxon>Brachyura</taxon>
        <taxon>Eubrachyura</taxon>
        <taxon>Majoidea</taxon>
        <taxon>Majidae</taxon>
        <taxon>Chionoecetes</taxon>
    </lineage>
</organism>
<evidence type="ECO:0000313" key="3">
    <source>
        <dbReference type="Proteomes" id="UP000770661"/>
    </source>
</evidence>
<sequence length="215" mass="24206">MKENPRVVFNGHTSEMLSNQCPSRNVSGHYFGTFFKDIPQLIPEARAYQTRSHIHLWKGVTDNQSFVSNPNAEHRLRGKRWQVPLPRQDSNRPHLPQGRAVTGPTRLSGKRKKHLQESVNILGGGVRLWPPTLPLQKIAKVARKLSCIRPSRTSWTLRDRHSTSHKSAPRWKTRPSHGLLSPSTSPSLTGSKPNPRLARLKTPRCCTIFTSPAAA</sequence>
<evidence type="ECO:0000313" key="2">
    <source>
        <dbReference type="EMBL" id="KAG0722333.1"/>
    </source>
</evidence>
<feature type="region of interest" description="Disordered" evidence="1">
    <location>
        <begin position="155"/>
        <end position="202"/>
    </location>
</feature>
<reference evidence="2" key="1">
    <citation type="submission" date="2020-07" db="EMBL/GenBank/DDBJ databases">
        <title>The High-quality genome of the commercially important snow crab, Chionoecetes opilio.</title>
        <authorList>
            <person name="Jeong J.-H."/>
            <person name="Ryu S."/>
        </authorList>
    </citation>
    <scope>NUCLEOTIDE SEQUENCE</scope>
    <source>
        <strain evidence="2">MADBK_172401_WGS</strain>
        <tissue evidence="2">Digestive gland</tissue>
    </source>
</reference>
<dbReference type="Proteomes" id="UP000770661">
    <property type="component" value="Unassembled WGS sequence"/>
</dbReference>
<protein>
    <submittedName>
        <fullName evidence="2">Uncharacterized protein</fullName>
    </submittedName>
</protein>
<name>A0A8J4Y6E9_CHIOP</name>
<keyword evidence="3" id="KW-1185">Reference proteome</keyword>
<accession>A0A8J4Y6E9</accession>
<dbReference type="AlphaFoldDB" id="A0A8J4Y6E9"/>